<gene>
    <name evidence="8" type="primary">PPA</name>
    <name evidence="8" type="ORF">KSP40_PGU000090</name>
</gene>
<dbReference type="InterPro" id="IPR036649">
    <property type="entry name" value="Pyrophosphatase_sf"/>
</dbReference>
<dbReference type="PROSITE" id="PS00387">
    <property type="entry name" value="PPASE"/>
    <property type="match status" value="1"/>
</dbReference>
<accession>A0ABR2M217</accession>
<evidence type="ECO:0000256" key="3">
    <source>
        <dbReference type="ARBA" id="ARBA00012146"/>
    </source>
</evidence>
<name>A0ABR2M217_9ASPA</name>
<organism evidence="8 9">
    <name type="scientific">Platanthera guangdongensis</name>
    <dbReference type="NCBI Taxonomy" id="2320717"/>
    <lineage>
        <taxon>Eukaryota</taxon>
        <taxon>Viridiplantae</taxon>
        <taxon>Streptophyta</taxon>
        <taxon>Embryophyta</taxon>
        <taxon>Tracheophyta</taxon>
        <taxon>Spermatophyta</taxon>
        <taxon>Magnoliopsida</taxon>
        <taxon>Liliopsida</taxon>
        <taxon>Asparagales</taxon>
        <taxon>Orchidaceae</taxon>
        <taxon>Orchidoideae</taxon>
        <taxon>Orchideae</taxon>
        <taxon>Orchidinae</taxon>
        <taxon>Platanthera</taxon>
    </lineage>
</organism>
<evidence type="ECO:0000256" key="2">
    <source>
        <dbReference type="ARBA" id="ARBA00006220"/>
    </source>
</evidence>
<protein>
    <recommendedName>
        <fullName evidence="3">inorganic diphosphatase</fullName>
        <ecNumber evidence="3">3.6.1.1</ecNumber>
    </recommendedName>
</protein>
<keyword evidence="9" id="KW-1185">Reference proteome</keyword>
<dbReference type="Gene3D" id="3.90.80.10">
    <property type="entry name" value="Inorganic pyrophosphatase"/>
    <property type="match status" value="1"/>
</dbReference>
<comment type="similarity">
    <text evidence="2">Belongs to the PPase family.</text>
</comment>
<evidence type="ECO:0000313" key="9">
    <source>
        <dbReference type="Proteomes" id="UP001412067"/>
    </source>
</evidence>
<dbReference type="InterPro" id="IPR036420">
    <property type="entry name" value="BRCT_dom_sf"/>
</dbReference>
<dbReference type="EC" id="3.6.1.1" evidence="3"/>
<dbReference type="Gene3D" id="3.40.50.10190">
    <property type="entry name" value="BRCT domain"/>
    <property type="match status" value="1"/>
</dbReference>
<dbReference type="SUPFAM" id="SSF50324">
    <property type="entry name" value="Inorganic pyrophosphatase"/>
    <property type="match status" value="1"/>
</dbReference>
<keyword evidence="5" id="KW-0378">Hydrolase</keyword>
<comment type="catalytic activity">
    <reaction evidence="7">
        <text>diphosphate + H2O = 2 phosphate + H(+)</text>
        <dbReference type="Rhea" id="RHEA:24576"/>
        <dbReference type="ChEBI" id="CHEBI:15377"/>
        <dbReference type="ChEBI" id="CHEBI:15378"/>
        <dbReference type="ChEBI" id="CHEBI:33019"/>
        <dbReference type="ChEBI" id="CHEBI:43474"/>
        <dbReference type="EC" id="3.6.1.1"/>
    </reaction>
</comment>
<dbReference type="InterPro" id="IPR008162">
    <property type="entry name" value="Pyrophosphatase"/>
</dbReference>
<dbReference type="PANTHER" id="PTHR10286">
    <property type="entry name" value="INORGANIC PYROPHOSPHATASE"/>
    <property type="match status" value="1"/>
</dbReference>
<sequence>MRVDPHATRPGFSPPWMSSRVDHILYLSVVYPHNYGFIPRTLCEDNDPMDVLVLMQESAVDYSIIRFNHLTNYLEHELVLPGCFLRAKAIGLMPMIDQGEKYDKVIVVCADDPEYCHYTDINELSPHLVPQRFIPGHTGGAFLILLIVVVRKECTLQAIRDLRSMVEPANTIFIACEEDMEEALLAAKVGLQTFTSDWFMNCVMTQELDLDAHQFAESL</sequence>
<comment type="caution">
    <text evidence="8">The sequence shown here is derived from an EMBL/GenBank/DDBJ whole genome shotgun (WGS) entry which is preliminary data.</text>
</comment>
<dbReference type="Proteomes" id="UP001412067">
    <property type="component" value="Unassembled WGS sequence"/>
</dbReference>
<keyword evidence="4" id="KW-0479">Metal-binding</keyword>
<reference evidence="8 9" key="1">
    <citation type="journal article" date="2022" name="Nat. Plants">
        <title>Genomes of leafy and leafless Platanthera orchids illuminate the evolution of mycoheterotrophy.</title>
        <authorList>
            <person name="Li M.H."/>
            <person name="Liu K.W."/>
            <person name="Li Z."/>
            <person name="Lu H.C."/>
            <person name="Ye Q.L."/>
            <person name="Zhang D."/>
            <person name="Wang J.Y."/>
            <person name="Li Y.F."/>
            <person name="Zhong Z.M."/>
            <person name="Liu X."/>
            <person name="Yu X."/>
            <person name="Liu D.K."/>
            <person name="Tu X.D."/>
            <person name="Liu B."/>
            <person name="Hao Y."/>
            <person name="Liao X.Y."/>
            <person name="Jiang Y.T."/>
            <person name="Sun W.H."/>
            <person name="Chen J."/>
            <person name="Chen Y.Q."/>
            <person name="Ai Y."/>
            <person name="Zhai J.W."/>
            <person name="Wu S.S."/>
            <person name="Zhou Z."/>
            <person name="Hsiao Y.Y."/>
            <person name="Wu W.L."/>
            <person name="Chen Y.Y."/>
            <person name="Lin Y.F."/>
            <person name="Hsu J.L."/>
            <person name="Li C.Y."/>
            <person name="Wang Z.W."/>
            <person name="Zhao X."/>
            <person name="Zhong W.Y."/>
            <person name="Ma X.K."/>
            <person name="Ma L."/>
            <person name="Huang J."/>
            <person name="Chen G.Z."/>
            <person name="Huang M.Z."/>
            <person name="Huang L."/>
            <person name="Peng D.H."/>
            <person name="Luo Y.B."/>
            <person name="Zou S.Q."/>
            <person name="Chen S.P."/>
            <person name="Lan S."/>
            <person name="Tsai W.C."/>
            <person name="Van de Peer Y."/>
            <person name="Liu Z.J."/>
        </authorList>
    </citation>
    <scope>NUCLEOTIDE SEQUENCE [LARGE SCALE GENOMIC DNA]</scope>
    <source>
        <strain evidence="8">Lor288</strain>
    </source>
</reference>
<dbReference type="EMBL" id="JBBWWR010000013">
    <property type="protein sequence ID" value="KAK8956377.1"/>
    <property type="molecule type" value="Genomic_DNA"/>
</dbReference>
<evidence type="ECO:0000256" key="1">
    <source>
        <dbReference type="ARBA" id="ARBA00001946"/>
    </source>
</evidence>
<evidence type="ECO:0000256" key="4">
    <source>
        <dbReference type="ARBA" id="ARBA00022723"/>
    </source>
</evidence>
<comment type="cofactor">
    <cofactor evidence="1">
        <name>Mg(2+)</name>
        <dbReference type="ChEBI" id="CHEBI:18420"/>
    </cofactor>
</comment>
<evidence type="ECO:0000256" key="5">
    <source>
        <dbReference type="ARBA" id="ARBA00022801"/>
    </source>
</evidence>
<proteinExistence type="inferred from homology"/>
<keyword evidence="6" id="KW-0460">Magnesium</keyword>
<dbReference type="Pfam" id="PF00719">
    <property type="entry name" value="Pyrophosphatase"/>
    <property type="match status" value="2"/>
</dbReference>
<evidence type="ECO:0000256" key="6">
    <source>
        <dbReference type="ARBA" id="ARBA00022842"/>
    </source>
</evidence>
<evidence type="ECO:0000313" key="8">
    <source>
        <dbReference type="EMBL" id="KAK8956377.1"/>
    </source>
</evidence>
<evidence type="ECO:0000256" key="7">
    <source>
        <dbReference type="ARBA" id="ARBA00047820"/>
    </source>
</evidence>